<reference evidence="2 3" key="1">
    <citation type="journal article" date="2011" name="J. Gen. Appl. Microbiol.">
        <title>Draft genome sequencing of the enigmatic yeast Saitoella complicata.</title>
        <authorList>
            <person name="Nishida H."/>
            <person name="Hamamoto M."/>
            <person name="Sugiyama J."/>
        </authorList>
    </citation>
    <scope>NUCLEOTIDE SEQUENCE [LARGE SCALE GENOMIC DNA]</scope>
    <source>
        <strain evidence="2 3">NRRL Y-17804</strain>
    </source>
</reference>
<protein>
    <submittedName>
        <fullName evidence="2">Uncharacterized protein</fullName>
    </submittedName>
</protein>
<keyword evidence="3" id="KW-1185">Reference proteome</keyword>
<dbReference type="AlphaFoldDB" id="A0A0E9N9C9"/>
<reference evidence="2 3" key="3">
    <citation type="journal article" date="2015" name="Genome Announc.">
        <title>Draft Genome Sequence of the Archiascomycetous Yeast Saitoella complicata.</title>
        <authorList>
            <person name="Yamauchi K."/>
            <person name="Kondo S."/>
            <person name="Hamamoto M."/>
            <person name="Takahashi Y."/>
            <person name="Ogura Y."/>
            <person name="Hayashi T."/>
            <person name="Nishida H."/>
        </authorList>
    </citation>
    <scope>NUCLEOTIDE SEQUENCE [LARGE SCALE GENOMIC DNA]</scope>
    <source>
        <strain evidence="2 3">NRRL Y-17804</strain>
    </source>
</reference>
<accession>A0A0E9N9C9</accession>
<evidence type="ECO:0000256" key="1">
    <source>
        <dbReference type="SAM" id="MobiDB-lite"/>
    </source>
</evidence>
<feature type="region of interest" description="Disordered" evidence="1">
    <location>
        <begin position="1"/>
        <end position="20"/>
    </location>
</feature>
<name>A0A0E9N9C9_SAICN</name>
<sequence length="167" mass="17653">MTSTRLQHAGQLHCSCSRTPPPQGIIRTRVCPPTTSNIELSSMASHLTNEHDELMEDTTDMAPHPHQPKSLGSGGLHTEDIEYKGDTSPTRPYHTEEHQMRAQSGHPGSEGVRLAALSDVGQGGMYPGGPEPSEAGAYEADQRFVNGGNMEECEGGGGKATSTGAMG</sequence>
<gene>
    <name evidence="2" type="ORF">G7K_0650-t1</name>
</gene>
<comment type="caution">
    <text evidence="2">The sequence shown here is derived from an EMBL/GenBank/DDBJ whole genome shotgun (WGS) entry which is preliminary data.</text>
</comment>
<dbReference type="EMBL" id="BACD03000004">
    <property type="protein sequence ID" value="GAO46419.1"/>
    <property type="molecule type" value="Genomic_DNA"/>
</dbReference>
<evidence type="ECO:0000313" key="2">
    <source>
        <dbReference type="EMBL" id="GAO46419.1"/>
    </source>
</evidence>
<organism evidence="2 3">
    <name type="scientific">Saitoella complicata (strain BCRC 22490 / CBS 7301 / JCM 7358 / NBRC 10748 / NRRL Y-17804)</name>
    <dbReference type="NCBI Taxonomy" id="698492"/>
    <lineage>
        <taxon>Eukaryota</taxon>
        <taxon>Fungi</taxon>
        <taxon>Dikarya</taxon>
        <taxon>Ascomycota</taxon>
        <taxon>Taphrinomycotina</taxon>
        <taxon>Taphrinomycotina incertae sedis</taxon>
        <taxon>Saitoella</taxon>
    </lineage>
</organism>
<proteinExistence type="predicted"/>
<reference evidence="2 3" key="2">
    <citation type="journal article" date="2014" name="J. Gen. Appl. Microbiol.">
        <title>The early diverging ascomycetous budding yeast Saitoella complicata has three histone deacetylases belonging to the Clr6, Hos2, and Rpd3 lineages.</title>
        <authorList>
            <person name="Nishida H."/>
            <person name="Matsumoto T."/>
            <person name="Kondo S."/>
            <person name="Hamamoto M."/>
            <person name="Yoshikawa H."/>
        </authorList>
    </citation>
    <scope>NUCLEOTIDE SEQUENCE [LARGE SCALE GENOMIC DNA]</scope>
    <source>
        <strain evidence="2 3">NRRL Y-17804</strain>
    </source>
</reference>
<feature type="region of interest" description="Disordered" evidence="1">
    <location>
        <begin position="58"/>
        <end position="111"/>
    </location>
</feature>
<evidence type="ECO:0000313" key="3">
    <source>
        <dbReference type="Proteomes" id="UP000033140"/>
    </source>
</evidence>
<dbReference type="Proteomes" id="UP000033140">
    <property type="component" value="Unassembled WGS sequence"/>
</dbReference>